<keyword evidence="2" id="KW-1185">Reference proteome</keyword>
<accession>A0A0W0U9V4</accession>
<dbReference type="PANTHER" id="PTHR48098">
    <property type="entry name" value="ENTEROCHELIN ESTERASE-RELATED"/>
    <property type="match status" value="1"/>
</dbReference>
<dbReference type="STRING" id="45065.Lgee_0165"/>
<dbReference type="PATRIC" id="fig|45065.4.peg.181"/>
<reference evidence="1 2" key="1">
    <citation type="submission" date="2015-11" db="EMBL/GenBank/DDBJ databases">
        <title>Genomic analysis of 38 Legionella species identifies large and diverse effector repertoires.</title>
        <authorList>
            <person name="Burstein D."/>
            <person name="Amaro F."/>
            <person name="Zusman T."/>
            <person name="Lifshitz Z."/>
            <person name="Cohen O."/>
            <person name="Gilbert J.A."/>
            <person name="Pupko T."/>
            <person name="Shuman H.A."/>
            <person name="Segal G."/>
        </authorList>
    </citation>
    <scope>NUCLEOTIDE SEQUENCE [LARGE SCALE GENOMIC DNA]</scope>
    <source>
        <strain evidence="1 2">ATCC 49504</strain>
    </source>
</reference>
<dbReference type="InterPro" id="IPR013783">
    <property type="entry name" value="Ig-like_fold"/>
</dbReference>
<dbReference type="InterPro" id="IPR050583">
    <property type="entry name" value="Mycobacterial_A85_antigen"/>
</dbReference>
<evidence type="ECO:0000313" key="2">
    <source>
        <dbReference type="Proteomes" id="UP000054785"/>
    </source>
</evidence>
<dbReference type="SUPFAM" id="SSF53474">
    <property type="entry name" value="alpha/beta-Hydrolases"/>
    <property type="match status" value="1"/>
</dbReference>
<proteinExistence type="predicted"/>
<dbReference type="EMBL" id="LNYC01000004">
    <property type="protein sequence ID" value="KTD04412.1"/>
    <property type="molecule type" value="Genomic_DNA"/>
</dbReference>
<dbReference type="Gene3D" id="3.40.50.1820">
    <property type="entry name" value="alpha/beta hydrolase"/>
    <property type="match status" value="1"/>
</dbReference>
<sequence length="414" mass="46021">MAASNTEMEGLSTGESTSLLDKLDKDLSQSTHYSPEERQVVIEQFWKSVEAGGGSPVLKKTPDGELTAIFLYRSSESLDITLDCLDLRERLVDKDGHLKQFTKIEGSDVYYLKVENLPQNTCIPYEIEINGKSQADPLNPMQFQLPLFSPAGNTVSLAERKSSVLDIAHVPNRSFWCNNKVPEPQGSVESTVVAGESDDINFGERKCWIYKPPDFNPTRTPPYKMLLVLDGSSYISMTPPWLDDQVAKSVDISNTVVVFVGNVNPESVSSRFNDSQPSTFEAHRQYEYITHGKAFSNFVVNCVIPHLNNPDLDLNVSEKPDEIMLAGFSMSGHCAAETGLHHSDKIGGVILLSPALNNRSGELIEEYQSADKINLRIYVSIGKFEDRVPDDPAVIAESRLEVVRRFAETIRDKG</sequence>
<dbReference type="SUPFAM" id="SSF81296">
    <property type="entry name" value="E set domains"/>
    <property type="match status" value="1"/>
</dbReference>
<dbReference type="PANTHER" id="PTHR48098:SF3">
    <property type="entry name" value="IRON(III) ENTEROBACTIN ESTERASE"/>
    <property type="match status" value="1"/>
</dbReference>
<organism evidence="1 2">
    <name type="scientific">Legionella geestiana</name>
    <dbReference type="NCBI Taxonomy" id="45065"/>
    <lineage>
        <taxon>Bacteria</taxon>
        <taxon>Pseudomonadati</taxon>
        <taxon>Pseudomonadota</taxon>
        <taxon>Gammaproteobacteria</taxon>
        <taxon>Legionellales</taxon>
        <taxon>Legionellaceae</taxon>
        <taxon>Legionella</taxon>
    </lineage>
</organism>
<protein>
    <submittedName>
        <fullName evidence="1">Enterobactin/ferric enterobactin esterase</fullName>
    </submittedName>
</protein>
<dbReference type="Pfam" id="PF00756">
    <property type="entry name" value="Esterase"/>
    <property type="match status" value="1"/>
</dbReference>
<dbReference type="InterPro" id="IPR000801">
    <property type="entry name" value="Esterase-like"/>
</dbReference>
<comment type="caution">
    <text evidence="1">The sequence shown here is derived from an EMBL/GenBank/DDBJ whole genome shotgun (WGS) entry which is preliminary data.</text>
</comment>
<dbReference type="InterPro" id="IPR029058">
    <property type="entry name" value="AB_hydrolase_fold"/>
</dbReference>
<gene>
    <name evidence="1" type="ORF">Lgee_0165</name>
</gene>
<dbReference type="OrthoDB" id="9801763at2"/>
<evidence type="ECO:0000313" key="1">
    <source>
        <dbReference type="EMBL" id="KTD04412.1"/>
    </source>
</evidence>
<dbReference type="RefSeq" id="WP_058387018.1">
    <property type="nucleotide sequence ID" value="NZ_CAAAHN010000015.1"/>
</dbReference>
<name>A0A0W0U9V4_9GAMM</name>
<dbReference type="AlphaFoldDB" id="A0A0W0U9V4"/>
<dbReference type="Proteomes" id="UP000054785">
    <property type="component" value="Unassembled WGS sequence"/>
</dbReference>
<dbReference type="Gene3D" id="2.60.40.10">
    <property type="entry name" value="Immunoglobulins"/>
    <property type="match status" value="1"/>
</dbReference>
<dbReference type="InterPro" id="IPR014756">
    <property type="entry name" value="Ig_E-set"/>
</dbReference>